<sequence length="176" mass="19725">MSPLSIPAGIIGTFPLIVAALSGVLVRLLLPEKGDSVLVNTTAEAFFEELLNAGVEIYRYQKGFVHAKTFVIDGQWASVGTANLEARSFDLNFEVSALVFDRAIATELRTDFYRDVVSSQKLSCEHWLQRPNYKQFIEKIFDCFRLLCKIDSNNNIFNKLYIPSILKGLVDTVNIG</sequence>
<dbReference type="InterPro" id="IPR025202">
    <property type="entry name" value="PLD-like_dom"/>
</dbReference>
<accession>A0A0B7HC83</accession>
<dbReference type="Pfam" id="PF13091">
    <property type="entry name" value="PLDc_2"/>
    <property type="match status" value="1"/>
</dbReference>
<dbReference type="PROSITE" id="PS50035">
    <property type="entry name" value="PLD"/>
    <property type="match status" value="1"/>
</dbReference>
<dbReference type="PANTHER" id="PTHR21248:SF22">
    <property type="entry name" value="PHOSPHOLIPASE D"/>
    <property type="match status" value="1"/>
</dbReference>
<protein>
    <recommendedName>
        <fullName evidence="2">PLD phosphodiesterase domain-containing protein</fullName>
    </recommendedName>
</protein>
<reference evidence="3" key="1">
    <citation type="submission" date="2015-01" db="EMBL/GenBank/DDBJ databases">
        <authorList>
            <person name="Xiang T."/>
            <person name="Song Y."/>
            <person name="Huang L."/>
            <person name="Wang B."/>
            <person name="Wu P."/>
        </authorList>
    </citation>
    <scope>NUCLEOTIDE SEQUENCE [LARGE SCALE GENOMIC DNA]</scope>
    <source>
        <strain evidence="3">Cc12</strain>
    </source>
</reference>
<gene>
    <name evidence="3" type="ORF">CCAN12_650018</name>
</gene>
<dbReference type="EMBL" id="CDOE01000062">
    <property type="protein sequence ID" value="CEN36169.1"/>
    <property type="molecule type" value="Genomic_DNA"/>
</dbReference>
<keyword evidence="1" id="KW-0472">Membrane</keyword>
<dbReference type="PANTHER" id="PTHR21248">
    <property type="entry name" value="CARDIOLIPIN SYNTHASE"/>
    <property type="match status" value="1"/>
</dbReference>
<dbReference type="AlphaFoldDB" id="A0A0B7HC83"/>
<organism evidence="3">
    <name type="scientific">Capnocytophaga canimorsus</name>
    <dbReference type="NCBI Taxonomy" id="28188"/>
    <lineage>
        <taxon>Bacteria</taxon>
        <taxon>Pseudomonadati</taxon>
        <taxon>Bacteroidota</taxon>
        <taxon>Flavobacteriia</taxon>
        <taxon>Flavobacteriales</taxon>
        <taxon>Flavobacteriaceae</taxon>
        <taxon>Capnocytophaga</taxon>
    </lineage>
</organism>
<proteinExistence type="predicted"/>
<dbReference type="Gene3D" id="3.30.870.10">
    <property type="entry name" value="Endonuclease Chain A"/>
    <property type="match status" value="1"/>
</dbReference>
<keyword evidence="1" id="KW-1133">Transmembrane helix</keyword>
<dbReference type="GO" id="GO:0030572">
    <property type="term" value="F:phosphatidyltransferase activity"/>
    <property type="evidence" value="ECO:0007669"/>
    <property type="project" value="UniProtKB-ARBA"/>
</dbReference>
<dbReference type="SMART" id="SM00155">
    <property type="entry name" value="PLDc"/>
    <property type="match status" value="1"/>
</dbReference>
<dbReference type="InterPro" id="IPR001736">
    <property type="entry name" value="PLipase_D/transphosphatidylase"/>
</dbReference>
<keyword evidence="1" id="KW-0812">Transmembrane</keyword>
<name>A0A0B7HC83_9FLAO</name>
<dbReference type="CDD" id="cd09112">
    <property type="entry name" value="PLDc_CLS_2"/>
    <property type="match status" value="1"/>
</dbReference>
<dbReference type="SUPFAM" id="SSF56024">
    <property type="entry name" value="Phospholipase D/nuclease"/>
    <property type="match status" value="1"/>
</dbReference>
<evidence type="ECO:0000256" key="1">
    <source>
        <dbReference type="SAM" id="Phobius"/>
    </source>
</evidence>
<feature type="domain" description="PLD phosphodiesterase" evidence="2">
    <location>
        <begin position="61"/>
        <end position="88"/>
    </location>
</feature>
<dbReference type="Proteomes" id="UP000044026">
    <property type="component" value="Unassembled WGS sequence"/>
</dbReference>
<evidence type="ECO:0000259" key="2">
    <source>
        <dbReference type="PROSITE" id="PS50035"/>
    </source>
</evidence>
<evidence type="ECO:0000313" key="3">
    <source>
        <dbReference type="EMBL" id="CEN36169.1"/>
    </source>
</evidence>
<dbReference type="GO" id="GO:0032049">
    <property type="term" value="P:cardiolipin biosynthetic process"/>
    <property type="evidence" value="ECO:0007669"/>
    <property type="project" value="UniProtKB-ARBA"/>
</dbReference>
<feature type="transmembrane region" description="Helical" evidence="1">
    <location>
        <begin position="6"/>
        <end position="30"/>
    </location>
</feature>